<keyword evidence="2" id="KW-1185">Reference proteome</keyword>
<protein>
    <submittedName>
        <fullName evidence="1">Uncharacterized protein</fullName>
    </submittedName>
</protein>
<sequence>MFRQAVFLGFLALVTIAQTQTTCQLDSIPTATPVPQLNLPWGVWNATCFQSDNQIYLFKNVRFGTVPERFGPPIRPNWLDDTVQNMDWNVSCIQVDRSEQPNPPGGTPLIGDPSSNAELQCEDCLFLDIYVPVSAFQPESELLPVVVWFYGGAYAIGSKTPIGPIYTGQSSLNASNYQTIFIVGNYRLGAFGWLAGDYMQKAGQPNAGLYDQALLLEWVRDYVHLIQGDKDRVSAWGESAGAGSILHHLIREDGKQDPLFNTFATQSPAFQWAWDNSPDGQLDTIYRNFSDLSGCGYGYNISCLRNASVETLALANQELFKQVTLEGLFPVGPAVDGNWIKSIPAVSFSQGNYWRGIEAAIISHTANEPQSFTPNISTQDEFDEFLNDFLPGPNMEIYRIAISKQYNCTADFDGDFHRCLSIIIRDSTFTCNTRNLFEAYPNSSYMMQYAFPWDDLAVHASDLIPLFTNNRQQVAAIIESITGSTENGSAYSELLGDKIPSMYKNYFASLSLYGNPNVGPSQPEVSWPVANGSADKLSDVMRVSWDLFGHNFQLITDDQNANSTCSFWTELAKNLTSPQGDIDSEGRVPLTKELAEL</sequence>
<reference evidence="1" key="1">
    <citation type="submission" date="2022-12" db="EMBL/GenBank/DDBJ databases">
        <title>Genome Sequence of Lasiodiplodia mahajangana.</title>
        <authorList>
            <person name="Buettner E."/>
        </authorList>
    </citation>
    <scope>NUCLEOTIDE SEQUENCE</scope>
    <source>
        <strain evidence="1">VT137</strain>
    </source>
</reference>
<gene>
    <name evidence="1" type="ORF">O1611_g2365</name>
</gene>
<dbReference type="Proteomes" id="UP001153332">
    <property type="component" value="Unassembled WGS sequence"/>
</dbReference>
<evidence type="ECO:0000313" key="1">
    <source>
        <dbReference type="EMBL" id="KAJ8131261.1"/>
    </source>
</evidence>
<evidence type="ECO:0000313" key="2">
    <source>
        <dbReference type="Proteomes" id="UP001153332"/>
    </source>
</evidence>
<accession>A0ACC2JUV4</accession>
<name>A0ACC2JUV4_9PEZI</name>
<organism evidence="1 2">
    <name type="scientific">Lasiodiplodia mahajangana</name>
    <dbReference type="NCBI Taxonomy" id="1108764"/>
    <lineage>
        <taxon>Eukaryota</taxon>
        <taxon>Fungi</taxon>
        <taxon>Dikarya</taxon>
        <taxon>Ascomycota</taxon>
        <taxon>Pezizomycotina</taxon>
        <taxon>Dothideomycetes</taxon>
        <taxon>Dothideomycetes incertae sedis</taxon>
        <taxon>Botryosphaeriales</taxon>
        <taxon>Botryosphaeriaceae</taxon>
        <taxon>Lasiodiplodia</taxon>
    </lineage>
</organism>
<comment type="caution">
    <text evidence="1">The sequence shown here is derived from an EMBL/GenBank/DDBJ whole genome shotgun (WGS) entry which is preliminary data.</text>
</comment>
<dbReference type="EMBL" id="JAPUUL010000324">
    <property type="protein sequence ID" value="KAJ8131261.1"/>
    <property type="molecule type" value="Genomic_DNA"/>
</dbReference>
<proteinExistence type="predicted"/>